<dbReference type="Pfam" id="PF13738">
    <property type="entry name" value="Pyr_redox_3"/>
    <property type="match status" value="1"/>
</dbReference>
<dbReference type="PRINTS" id="PR00368">
    <property type="entry name" value="FADPNR"/>
</dbReference>
<dbReference type="PANTHER" id="PTHR43539:SF4">
    <property type="entry name" value="BACILLIREDOXIN REDUCTASE BDR"/>
    <property type="match status" value="1"/>
</dbReference>
<dbReference type="InterPro" id="IPR050982">
    <property type="entry name" value="Auxin_biosynth/cation_transpt"/>
</dbReference>
<proteinExistence type="predicted"/>
<organism evidence="3 4">
    <name type="scientific">Natronomicrosphaera hydrolytica</name>
    <dbReference type="NCBI Taxonomy" id="3242702"/>
    <lineage>
        <taxon>Bacteria</taxon>
        <taxon>Pseudomonadati</taxon>
        <taxon>Planctomycetota</taxon>
        <taxon>Phycisphaerae</taxon>
        <taxon>Phycisphaerales</taxon>
        <taxon>Phycisphaeraceae</taxon>
        <taxon>Natronomicrosphaera</taxon>
    </lineage>
</organism>
<evidence type="ECO:0000313" key="4">
    <source>
        <dbReference type="Proteomes" id="UP001575105"/>
    </source>
</evidence>
<feature type="region of interest" description="Disordered" evidence="2">
    <location>
        <begin position="1"/>
        <end position="25"/>
    </location>
</feature>
<dbReference type="SUPFAM" id="SSF51905">
    <property type="entry name" value="FAD/NAD(P)-binding domain"/>
    <property type="match status" value="1"/>
</dbReference>
<dbReference type="InterPro" id="IPR036188">
    <property type="entry name" value="FAD/NAD-bd_sf"/>
</dbReference>
<keyword evidence="4" id="KW-1185">Reference proteome</keyword>
<protein>
    <submittedName>
        <fullName evidence="3">NAD(P)-binding domain-containing protein</fullName>
    </submittedName>
</protein>
<reference evidence="3 4" key="1">
    <citation type="submission" date="2024-08" db="EMBL/GenBank/DDBJ databases">
        <title>Whole-genome sequencing of halo(alkali)philic microorganisms from hypersaline lakes.</title>
        <authorList>
            <person name="Sorokin D.Y."/>
            <person name="Merkel A.Y."/>
            <person name="Messina E."/>
            <person name="Yakimov M."/>
        </authorList>
    </citation>
    <scope>NUCLEOTIDE SEQUENCE [LARGE SCALE GENOMIC DNA]</scope>
    <source>
        <strain evidence="3 4">AB-hyl4</strain>
    </source>
</reference>
<dbReference type="EMBL" id="JBGUBD010000016">
    <property type="protein sequence ID" value="MFA9480152.1"/>
    <property type="molecule type" value="Genomic_DNA"/>
</dbReference>
<gene>
    <name evidence="3" type="ORF">ACERK3_17915</name>
</gene>
<sequence>MSPQPPEQLANPPEDSRQPRPPADADRQAEVIIVGAGPIGLELAVVLKHMGVDYLHLDAGQVGQTVTRYPQQTRFFSSPERIAIAGVPLTLSDHNRASREQYLAYLRSVVQQFDLKVNTFERVTDIKQSDGEYRFTLHTDRRGTPHTYQAKHLVLAVGDMHGPRKINVPGEDLPHVSHYFDEPHRYFNQRLLIVGGRNSAVETALRCYHAGAQVSLSYRWGGFDERLVKYGILPEIKALIEHERVKFYPYTLVREITAEHVVLEDSGLRGQDAGPGVTDLATTPAEASGELTHVPADFVLLLTGYVMNTELFAMAGVELVGENCSPKHDLSTMETNVPGLYVAGTAAAGTQVRFRLFIENCHPHVAKIARNITGQQPPMHLINQAAKQFALPES</sequence>
<feature type="compositionally biased region" description="Basic and acidic residues" evidence="2">
    <location>
        <begin position="14"/>
        <end position="25"/>
    </location>
</feature>
<dbReference type="Proteomes" id="UP001575105">
    <property type="component" value="Unassembled WGS sequence"/>
</dbReference>
<dbReference type="PRINTS" id="PR00469">
    <property type="entry name" value="PNDRDTASEII"/>
</dbReference>
<name>A0ABV4U959_9BACT</name>
<evidence type="ECO:0000256" key="1">
    <source>
        <dbReference type="ARBA" id="ARBA00023002"/>
    </source>
</evidence>
<keyword evidence="1" id="KW-0560">Oxidoreductase</keyword>
<dbReference type="Gene3D" id="3.50.50.60">
    <property type="entry name" value="FAD/NAD(P)-binding domain"/>
    <property type="match status" value="1"/>
</dbReference>
<evidence type="ECO:0000256" key="2">
    <source>
        <dbReference type="SAM" id="MobiDB-lite"/>
    </source>
</evidence>
<accession>A0ABV4U959</accession>
<comment type="caution">
    <text evidence="3">The sequence shown here is derived from an EMBL/GenBank/DDBJ whole genome shotgun (WGS) entry which is preliminary data.</text>
</comment>
<evidence type="ECO:0000313" key="3">
    <source>
        <dbReference type="EMBL" id="MFA9480152.1"/>
    </source>
</evidence>
<dbReference type="PANTHER" id="PTHR43539">
    <property type="entry name" value="FLAVIN-BINDING MONOOXYGENASE-LIKE PROTEIN (AFU_ORTHOLOGUE AFUA_4G09220)"/>
    <property type="match status" value="1"/>
</dbReference>
<dbReference type="RefSeq" id="WP_425347075.1">
    <property type="nucleotide sequence ID" value="NZ_JBGUBD010000016.1"/>
</dbReference>